<evidence type="ECO:0000256" key="9">
    <source>
        <dbReference type="ARBA" id="ARBA00023264"/>
    </source>
</evidence>
<dbReference type="PANTHER" id="PTHR30309:SF0">
    <property type="entry name" value="GLYCEROL-3-PHOSPHATE ACYLTRANSFERASE-RELATED"/>
    <property type="match status" value="1"/>
</dbReference>
<dbReference type="PANTHER" id="PTHR30309">
    <property type="entry name" value="INNER MEMBRANE PROTEIN YGIH"/>
    <property type="match status" value="1"/>
</dbReference>
<dbReference type="EMBL" id="RAPK01000009">
    <property type="protein sequence ID" value="RKD72867.1"/>
    <property type="molecule type" value="Genomic_DNA"/>
</dbReference>
<dbReference type="NCBIfam" id="TIGR00023">
    <property type="entry name" value="glycerol-3-phosphate 1-O-acyltransferase PlsY"/>
    <property type="match status" value="1"/>
</dbReference>
<dbReference type="AlphaFoldDB" id="A0A419V2V8"/>
<name>A0A419V2V8_9BACL</name>
<dbReference type="InterPro" id="IPR003811">
    <property type="entry name" value="G3P_acylTferase_PlsY"/>
</dbReference>
<keyword evidence="11" id="KW-0012">Acyltransferase</keyword>
<feature type="transmembrane region" description="Helical" evidence="10">
    <location>
        <begin position="6"/>
        <end position="23"/>
    </location>
</feature>
<dbReference type="RefSeq" id="WP_120193263.1">
    <property type="nucleotide sequence ID" value="NZ_RAPK01000009.1"/>
</dbReference>
<feature type="transmembrane region" description="Helical" evidence="10">
    <location>
        <begin position="53"/>
        <end position="74"/>
    </location>
</feature>
<comment type="caution">
    <text evidence="11">The sequence shown here is derived from an EMBL/GenBank/DDBJ whole genome shotgun (WGS) entry which is preliminary data.</text>
</comment>
<dbReference type="UniPathway" id="UPA00085"/>
<keyword evidence="2 10" id="KW-0444">Lipid biosynthesis</keyword>
<dbReference type="GO" id="GO:0005886">
    <property type="term" value="C:plasma membrane"/>
    <property type="evidence" value="ECO:0007669"/>
    <property type="project" value="UniProtKB-SubCell"/>
</dbReference>
<comment type="function">
    <text evidence="10">Catalyzes the transfer of an acyl group from acyl-phosphate (acyl-PO(4)) to glycerol-3-phosphate (G3P) to form lysophosphatidic acid (LPA). This enzyme utilizes acyl-phosphate as fatty acyl donor, but not acyl-CoA or acyl-ACP.</text>
</comment>
<protein>
    <recommendedName>
        <fullName evidence="10">Glycerol-3-phosphate acyltransferase</fullName>
    </recommendedName>
    <alternativeName>
        <fullName evidence="10">Acyl-PO4 G3P acyltransferase</fullName>
    </alternativeName>
    <alternativeName>
        <fullName evidence="10">Acyl-phosphate--glycerol-3-phosphate acyltransferase</fullName>
    </alternativeName>
    <alternativeName>
        <fullName evidence="10">G3P acyltransferase</fullName>
        <shortName evidence="10">GPAT</shortName>
        <ecNumber evidence="10">2.3.1.275</ecNumber>
    </alternativeName>
    <alternativeName>
        <fullName evidence="10">Lysophosphatidic acid synthase</fullName>
        <shortName evidence="10">LPA synthase</shortName>
    </alternativeName>
</protein>
<keyword evidence="8 10" id="KW-0594">Phospholipid biosynthesis</keyword>
<evidence type="ECO:0000256" key="2">
    <source>
        <dbReference type="ARBA" id="ARBA00022516"/>
    </source>
</evidence>
<dbReference type="SMART" id="SM01207">
    <property type="entry name" value="G3P_acyltransf"/>
    <property type="match status" value="1"/>
</dbReference>
<reference evidence="11 12" key="1">
    <citation type="submission" date="2018-09" db="EMBL/GenBank/DDBJ databases">
        <title>Genomic Encyclopedia of Archaeal and Bacterial Type Strains, Phase II (KMG-II): from individual species to whole genera.</title>
        <authorList>
            <person name="Goeker M."/>
        </authorList>
    </citation>
    <scope>NUCLEOTIDE SEQUENCE [LARGE SCALE GENOMIC DNA]</scope>
    <source>
        <strain evidence="11 12">DSM 17008</strain>
    </source>
</reference>
<evidence type="ECO:0000313" key="12">
    <source>
        <dbReference type="Proteomes" id="UP000285120"/>
    </source>
</evidence>
<comment type="subunit">
    <text evidence="10">Probably interacts with PlsX.</text>
</comment>
<evidence type="ECO:0000256" key="1">
    <source>
        <dbReference type="ARBA" id="ARBA00022475"/>
    </source>
</evidence>
<feature type="transmembrane region" description="Helical" evidence="10">
    <location>
        <begin position="172"/>
        <end position="189"/>
    </location>
</feature>
<accession>A0A419V2V8</accession>
<comment type="pathway">
    <text evidence="10">Lipid metabolism; phospholipid metabolism.</text>
</comment>
<evidence type="ECO:0000256" key="4">
    <source>
        <dbReference type="ARBA" id="ARBA00022692"/>
    </source>
</evidence>
<dbReference type="HAMAP" id="MF_01043">
    <property type="entry name" value="PlsY"/>
    <property type="match status" value="1"/>
</dbReference>
<evidence type="ECO:0000256" key="10">
    <source>
        <dbReference type="HAMAP-Rule" id="MF_01043"/>
    </source>
</evidence>
<keyword evidence="9 10" id="KW-1208">Phospholipid metabolism</keyword>
<keyword evidence="5 10" id="KW-1133">Transmembrane helix</keyword>
<proteinExistence type="inferred from homology"/>
<evidence type="ECO:0000256" key="6">
    <source>
        <dbReference type="ARBA" id="ARBA00023098"/>
    </source>
</evidence>
<evidence type="ECO:0000256" key="7">
    <source>
        <dbReference type="ARBA" id="ARBA00023136"/>
    </source>
</evidence>
<keyword evidence="4 10" id="KW-0812">Transmembrane</keyword>
<dbReference type="Proteomes" id="UP000285120">
    <property type="component" value="Unassembled WGS sequence"/>
</dbReference>
<keyword evidence="1 10" id="KW-1003">Cell membrane</keyword>
<comment type="catalytic activity">
    <reaction evidence="10">
        <text>an acyl phosphate + sn-glycerol 3-phosphate = a 1-acyl-sn-glycero-3-phosphate + phosphate</text>
        <dbReference type="Rhea" id="RHEA:34075"/>
        <dbReference type="ChEBI" id="CHEBI:43474"/>
        <dbReference type="ChEBI" id="CHEBI:57597"/>
        <dbReference type="ChEBI" id="CHEBI:57970"/>
        <dbReference type="ChEBI" id="CHEBI:59918"/>
        <dbReference type="EC" id="2.3.1.275"/>
    </reaction>
</comment>
<gene>
    <name evidence="10" type="primary">plsY</name>
    <name evidence="11" type="ORF">ATL39_2063</name>
</gene>
<keyword evidence="7 10" id="KW-0472">Membrane</keyword>
<keyword evidence="3 10" id="KW-0808">Transferase</keyword>
<keyword evidence="6 10" id="KW-0443">Lipid metabolism</keyword>
<evidence type="ECO:0000313" key="11">
    <source>
        <dbReference type="EMBL" id="RKD72867.1"/>
    </source>
</evidence>
<comment type="similarity">
    <text evidence="10">Belongs to the PlsY family.</text>
</comment>
<evidence type="ECO:0000256" key="8">
    <source>
        <dbReference type="ARBA" id="ARBA00023209"/>
    </source>
</evidence>
<comment type="subcellular location">
    <subcellularLocation>
        <location evidence="10">Cell membrane</location>
        <topology evidence="10">Multi-pass membrane protein</topology>
    </subcellularLocation>
</comment>
<feature type="transmembrane region" description="Helical" evidence="10">
    <location>
        <begin position="120"/>
        <end position="142"/>
    </location>
</feature>
<feature type="transmembrane region" description="Helical" evidence="10">
    <location>
        <begin position="148"/>
        <end position="165"/>
    </location>
</feature>
<dbReference type="GO" id="GO:0043772">
    <property type="term" value="F:acyl-phosphate glycerol-3-phosphate acyltransferase activity"/>
    <property type="evidence" value="ECO:0007669"/>
    <property type="project" value="UniProtKB-UniRule"/>
</dbReference>
<keyword evidence="12" id="KW-1185">Reference proteome</keyword>
<dbReference type="OrthoDB" id="9777124at2"/>
<organism evidence="11 12">
    <name type="scientific">Sinobaca qinghaiensis</name>
    <dbReference type="NCBI Taxonomy" id="342944"/>
    <lineage>
        <taxon>Bacteria</taxon>
        <taxon>Bacillati</taxon>
        <taxon>Bacillota</taxon>
        <taxon>Bacilli</taxon>
        <taxon>Bacillales</taxon>
        <taxon>Sporolactobacillaceae</taxon>
        <taxon>Sinobaca</taxon>
    </lineage>
</organism>
<dbReference type="GO" id="GO:0008654">
    <property type="term" value="P:phospholipid biosynthetic process"/>
    <property type="evidence" value="ECO:0007669"/>
    <property type="project" value="UniProtKB-UniRule"/>
</dbReference>
<sequence>MGVILSIIIAYLIGSISFSYVIAKKIKKIDIRKHGSGNAGATNTLRVLGKGPAVIVLLLDIAKGMAAVWIAAGLEAVPFLSSGAEGLAPAAAGLAVILGHNWPVYFGFKGGKGVATTIGVISTLFFFPAVYAGIVAIIVIIITRYVSLGSLLFIIGTSLLLIITAGSGTHPVSYILLSIILSVLAVWTHRSNIERLVKGQENKLGAK</sequence>
<evidence type="ECO:0000256" key="3">
    <source>
        <dbReference type="ARBA" id="ARBA00022679"/>
    </source>
</evidence>
<dbReference type="EC" id="2.3.1.275" evidence="10"/>
<evidence type="ECO:0000256" key="5">
    <source>
        <dbReference type="ARBA" id="ARBA00022989"/>
    </source>
</evidence>
<dbReference type="Pfam" id="PF02660">
    <property type="entry name" value="G3P_acyltransf"/>
    <property type="match status" value="1"/>
</dbReference>